<reference evidence="1 2" key="1">
    <citation type="journal article" date="2014" name="Genome Biol. Evol.">
        <title>The secreted proteins of Achlya hypogyna and Thraustotheca clavata identify the ancestral oomycete secretome and reveal gene acquisitions by horizontal gene transfer.</title>
        <authorList>
            <person name="Misner I."/>
            <person name="Blouin N."/>
            <person name="Leonard G."/>
            <person name="Richards T.A."/>
            <person name="Lane C.E."/>
        </authorList>
    </citation>
    <scope>NUCLEOTIDE SEQUENCE [LARGE SCALE GENOMIC DNA]</scope>
    <source>
        <strain evidence="1 2">ATCC 48635</strain>
    </source>
</reference>
<gene>
    <name evidence="1" type="ORF">ACHHYP_13381</name>
</gene>
<dbReference type="OrthoDB" id="77179at2759"/>
<organism evidence="1 2">
    <name type="scientific">Achlya hypogyna</name>
    <name type="common">Oomycete</name>
    <name type="synonym">Protoachlya hypogyna</name>
    <dbReference type="NCBI Taxonomy" id="1202772"/>
    <lineage>
        <taxon>Eukaryota</taxon>
        <taxon>Sar</taxon>
        <taxon>Stramenopiles</taxon>
        <taxon>Oomycota</taxon>
        <taxon>Saprolegniomycetes</taxon>
        <taxon>Saprolegniales</taxon>
        <taxon>Achlyaceae</taxon>
        <taxon>Achlya</taxon>
    </lineage>
</organism>
<sequence>MTQLPTNSYLISTKPPKTLIKLLSAAKTESIVLSTSLFYASSSAKLYGESMRKALTGLVIDIAAAKSFYVSDVGLKLYQHATYSSYLAKAATPLTRAEWERSVLFHPTRPNVASLTDVYTDMLQNPTNCHEIGAVVEWKLLRGVFYTYDATEEPDEMADVQRQGRDAARRFRLPFFRLERSSYSGPWSLVVESSPSRACYVQ</sequence>
<comment type="caution">
    <text evidence="1">The sequence shown here is derived from an EMBL/GenBank/DDBJ whole genome shotgun (WGS) entry which is preliminary data.</text>
</comment>
<evidence type="ECO:0000313" key="2">
    <source>
        <dbReference type="Proteomes" id="UP000243579"/>
    </source>
</evidence>
<dbReference type="EMBL" id="JNBR01001862">
    <property type="protein sequence ID" value="OQR84426.1"/>
    <property type="molecule type" value="Genomic_DNA"/>
</dbReference>
<keyword evidence="2" id="KW-1185">Reference proteome</keyword>
<dbReference type="Proteomes" id="UP000243579">
    <property type="component" value="Unassembled WGS sequence"/>
</dbReference>
<protein>
    <submittedName>
        <fullName evidence="1">Uncharacterized protein</fullName>
    </submittedName>
</protein>
<dbReference type="AlphaFoldDB" id="A0A1V9YFE6"/>
<proteinExistence type="predicted"/>
<accession>A0A1V9YFE6</accession>
<evidence type="ECO:0000313" key="1">
    <source>
        <dbReference type="EMBL" id="OQR84426.1"/>
    </source>
</evidence>
<name>A0A1V9YFE6_ACHHY</name>